<keyword evidence="2" id="KW-1185">Reference proteome</keyword>
<protein>
    <submittedName>
        <fullName evidence="1">Uncharacterized protein</fullName>
    </submittedName>
</protein>
<evidence type="ECO:0000313" key="1">
    <source>
        <dbReference type="EMBL" id="KAI3775626.1"/>
    </source>
</evidence>
<name>A0ACB9FXE7_9ASTR</name>
<proteinExistence type="predicted"/>
<evidence type="ECO:0000313" key="2">
    <source>
        <dbReference type="Proteomes" id="UP001056120"/>
    </source>
</evidence>
<gene>
    <name evidence="1" type="ORF">L1987_50207</name>
</gene>
<organism evidence="1 2">
    <name type="scientific">Smallanthus sonchifolius</name>
    <dbReference type="NCBI Taxonomy" id="185202"/>
    <lineage>
        <taxon>Eukaryota</taxon>
        <taxon>Viridiplantae</taxon>
        <taxon>Streptophyta</taxon>
        <taxon>Embryophyta</taxon>
        <taxon>Tracheophyta</taxon>
        <taxon>Spermatophyta</taxon>
        <taxon>Magnoliopsida</taxon>
        <taxon>eudicotyledons</taxon>
        <taxon>Gunneridae</taxon>
        <taxon>Pentapetalae</taxon>
        <taxon>asterids</taxon>
        <taxon>campanulids</taxon>
        <taxon>Asterales</taxon>
        <taxon>Asteraceae</taxon>
        <taxon>Asteroideae</taxon>
        <taxon>Heliantheae alliance</taxon>
        <taxon>Millerieae</taxon>
        <taxon>Smallanthus</taxon>
    </lineage>
</organism>
<reference evidence="1 2" key="2">
    <citation type="journal article" date="2022" name="Mol. Ecol. Resour.">
        <title>The genomes of chicory, endive, great burdock and yacon provide insights into Asteraceae paleo-polyploidization history and plant inulin production.</title>
        <authorList>
            <person name="Fan W."/>
            <person name="Wang S."/>
            <person name="Wang H."/>
            <person name="Wang A."/>
            <person name="Jiang F."/>
            <person name="Liu H."/>
            <person name="Zhao H."/>
            <person name="Xu D."/>
            <person name="Zhang Y."/>
        </authorList>
    </citation>
    <scope>NUCLEOTIDE SEQUENCE [LARGE SCALE GENOMIC DNA]</scope>
    <source>
        <strain evidence="2">cv. Yunnan</strain>
        <tissue evidence="1">Leaves</tissue>
    </source>
</reference>
<dbReference type="EMBL" id="CM042033">
    <property type="protein sequence ID" value="KAI3775626.1"/>
    <property type="molecule type" value="Genomic_DNA"/>
</dbReference>
<reference evidence="2" key="1">
    <citation type="journal article" date="2022" name="Mol. Ecol. Resour.">
        <title>The genomes of chicory, endive, great burdock and yacon provide insights into Asteraceae palaeo-polyploidization history and plant inulin production.</title>
        <authorList>
            <person name="Fan W."/>
            <person name="Wang S."/>
            <person name="Wang H."/>
            <person name="Wang A."/>
            <person name="Jiang F."/>
            <person name="Liu H."/>
            <person name="Zhao H."/>
            <person name="Xu D."/>
            <person name="Zhang Y."/>
        </authorList>
    </citation>
    <scope>NUCLEOTIDE SEQUENCE [LARGE SCALE GENOMIC DNA]</scope>
    <source>
        <strain evidence="2">cv. Yunnan</strain>
    </source>
</reference>
<comment type="caution">
    <text evidence="1">The sequence shown here is derived from an EMBL/GenBank/DDBJ whole genome shotgun (WGS) entry which is preliminary data.</text>
</comment>
<sequence>MSMALEALAISYLTHTVLNVWTWLAFLTAALSFWKIKSSIHSPPPPHHQTLPSPSPRQTSADQQPSITKRIPLFVSSTTFYSLENRRIGKFRVYYGEDDDCIAIGRSERCHPEDEERPIRQVDGWEAVLKLKTAEMGWYSYQDLTVLDGSVVRLWNQSNNHHVRTTRLTGY</sequence>
<accession>A0ACB9FXE7</accession>
<dbReference type="Proteomes" id="UP001056120">
    <property type="component" value="Linkage Group LG16"/>
</dbReference>